<comment type="caution">
    <text evidence="2">The sequence shown here is derived from an EMBL/GenBank/DDBJ whole genome shotgun (WGS) entry which is preliminary data.</text>
</comment>
<evidence type="ECO:0000313" key="2">
    <source>
        <dbReference type="EMBL" id="CAI2361663.1"/>
    </source>
</evidence>
<gene>
    <name evidence="2" type="ORF">ECRASSUSDP1_LOCUS2975</name>
</gene>
<accession>A0AAD1X3G5</accession>
<keyword evidence="3" id="KW-1185">Reference proteome</keyword>
<dbReference type="EMBL" id="CAMPGE010002850">
    <property type="protein sequence ID" value="CAI2361663.1"/>
    <property type="molecule type" value="Genomic_DNA"/>
</dbReference>
<reference evidence="2" key="1">
    <citation type="submission" date="2023-07" db="EMBL/GenBank/DDBJ databases">
        <authorList>
            <consortium name="AG Swart"/>
            <person name="Singh M."/>
            <person name="Singh A."/>
            <person name="Seah K."/>
            <person name="Emmerich C."/>
        </authorList>
    </citation>
    <scope>NUCLEOTIDE SEQUENCE</scope>
    <source>
        <strain evidence="2">DP1</strain>
    </source>
</reference>
<dbReference type="AlphaFoldDB" id="A0AAD1X3G5"/>
<proteinExistence type="predicted"/>
<sequence length="488" mass="55625">MEMTPSRYLRQRHTWSEEKGQGIVFTRFLRFHGIWKLCIGFFLFCSLPVLRCLTESFLFNNSSFHPGSADHFRTNTGNFTLSDVNMFDSEGGFIRVHSDDRINFTGSLPRDPSNSDYKTSVSIWVHTLGFTNAYNLFCLPFKSHYNDSTGTAADRDIGCCARIEETGGRRIITFSCYLNDTNKFTKQINITDGNNPGGWDVYDFLFNAENLASFGPSISNHLQLCYLTDATTRVCEDITDSTTTTDPVYSGHHTIGGFTEDWSSYTHSLVGVIVRICFQDKFEPCSNELRDWLISNYSNAFAIHFKLKDAAQNGFEDNHVTNQGVDSSGGNTSVYLRKQINPDYYSMAVTNMGWIYKDTGSSYAVSDDIEIDYSSQLTIEMDLFLYKLNNLYLDVYLQSKPSFEIWEILIINKRNSGKCVCGEPSDLIIIENSGYLVPQFYFTGGKSTLYPTIISTKTPKRNPQIHSEQYQRDLKNIKVFKMPRNNNN</sequence>
<keyword evidence="1" id="KW-1133">Transmembrane helix</keyword>
<keyword evidence="1" id="KW-0472">Membrane</keyword>
<name>A0AAD1X3G5_EUPCR</name>
<keyword evidence="1" id="KW-0812">Transmembrane</keyword>
<protein>
    <submittedName>
        <fullName evidence="2">Uncharacterized protein</fullName>
    </submittedName>
</protein>
<feature type="transmembrane region" description="Helical" evidence="1">
    <location>
        <begin position="33"/>
        <end position="50"/>
    </location>
</feature>
<evidence type="ECO:0000313" key="3">
    <source>
        <dbReference type="Proteomes" id="UP001295684"/>
    </source>
</evidence>
<evidence type="ECO:0000256" key="1">
    <source>
        <dbReference type="SAM" id="Phobius"/>
    </source>
</evidence>
<dbReference type="Proteomes" id="UP001295684">
    <property type="component" value="Unassembled WGS sequence"/>
</dbReference>
<organism evidence="2 3">
    <name type="scientific">Euplotes crassus</name>
    <dbReference type="NCBI Taxonomy" id="5936"/>
    <lineage>
        <taxon>Eukaryota</taxon>
        <taxon>Sar</taxon>
        <taxon>Alveolata</taxon>
        <taxon>Ciliophora</taxon>
        <taxon>Intramacronucleata</taxon>
        <taxon>Spirotrichea</taxon>
        <taxon>Hypotrichia</taxon>
        <taxon>Euplotida</taxon>
        <taxon>Euplotidae</taxon>
        <taxon>Moneuplotes</taxon>
    </lineage>
</organism>